<keyword evidence="1" id="KW-0812">Transmembrane</keyword>
<evidence type="ECO:0000313" key="2">
    <source>
        <dbReference type="EMBL" id="MDR6529788.1"/>
    </source>
</evidence>
<sequence length="485" mass="50225">MAALPFTLKVAILAGTTTGVAMADIKRGGLGLLLAIGLIGAGAGAASAQTSDMRLIREPAYGELRDVLGAVLPVATPSARCARPAQLPDGACLEAVLAGMKARGATTGRVLTAPGAGGGAGTVISGPIGQAYRLYDVTLAGGAPRVAPVTLPSSSVRVPLDCYATGRGVDYRLDLRDGQLVAREVQAVSCGGPVPPIGYGGPRRPPIGQNEPGERWPATATVEVLGAPRQLAAPRPDCPPDAALRDGVCFAAGIAELAFRPELKELDVIGAKRPVVPGVVLTAKETEQYVLKRGRKGFKADKRWFDKSSLAAPAGCGLTSPVDFEVEAGDRVHERALAGCGAPPAPPPVATYEAYGAVMPVVMGNRPGCAERGEQLLGDACFSDVIGWMRARKIPKAEALVLDGFYRPGERVYGGGPIRFSYASVWVNPDGTYKADRKHSYSAQIRSSGCSTLTDAGGEASGMTLIRADGGVMARAYQWVACPVR</sequence>
<keyword evidence="3" id="KW-1185">Reference proteome</keyword>
<dbReference type="Proteomes" id="UP001262754">
    <property type="component" value="Unassembled WGS sequence"/>
</dbReference>
<evidence type="ECO:0000256" key="1">
    <source>
        <dbReference type="SAM" id="Phobius"/>
    </source>
</evidence>
<feature type="transmembrane region" description="Helical" evidence="1">
    <location>
        <begin position="29"/>
        <end position="48"/>
    </location>
</feature>
<gene>
    <name evidence="2" type="ORF">J2800_000512</name>
</gene>
<name>A0ABU1MUC0_9CAUL</name>
<comment type="caution">
    <text evidence="2">The sequence shown here is derived from an EMBL/GenBank/DDBJ whole genome shotgun (WGS) entry which is preliminary data.</text>
</comment>
<keyword evidence="1" id="KW-1133">Transmembrane helix</keyword>
<organism evidence="2 3">
    <name type="scientific">Caulobacter rhizosphaerae</name>
    <dbReference type="NCBI Taxonomy" id="2010972"/>
    <lineage>
        <taxon>Bacteria</taxon>
        <taxon>Pseudomonadati</taxon>
        <taxon>Pseudomonadota</taxon>
        <taxon>Alphaproteobacteria</taxon>
        <taxon>Caulobacterales</taxon>
        <taxon>Caulobacteraceae</taxon>
        <taxon>Caulobacter</taxon>
    </lineage>
</organism>
<proteinExistence type="predicted"/>
<protein>
    <submittedName>
        <fullName evidence="2">Uncharacterized protein</fullName>
    </submittedName>
</protein>
<reference evidence="2 3" key="1">
    <citation type="submission" date="2023-07" db="EMBL/GenBank/DDBJ databases">
        <title>Sorghum-associated microbial communities from plants grown in Nebraska, USA.</title>
        <authorList>
            <person name="Schachtman D."/>
        </authorList>
    </citation>
    <scope>NUCLEOTIDE SEQUENCE [LARGE SCALE GENOMIC DNA]</scope>
    <source>
        <strain evidence="2 3">DS2154</strain>
    </source>
</reference>
<dbReference type="RefSeq" id="WP_310029000.1">
    <property type="nucleotide sequence ID" value="NZ_JAVDRL010000002.1"/>
</dbReference>
<evidence type="ECO:0000313" key="3">
    <source>
        <dbReference type="Proteomes" id="UP001262754"/>
    </source>
</evidence>
<accession>A0ABU1MUC0</accession>
<keyword evidence="1" id="KW-0472">Membrane</keyword>
<dbReference type="EMBL" id="JAVDRL010000002">
    <property type="protein sequence ID" value="MDR6529788.1"/>
    <property type="molecule type" value="Genomic_DNA"/>
</dbReference>